<gene>
    <name evidence="1" type="ORF">BpHYR1_022167</name>
</gene>
<evidence type="ECO:0000313" key="1">
    <source>
        <dbReference type="EMBL" id="RNA11959.1"/>
    </source>
</evidence>
<keyword evidence="2" id="KW-1185">Reference proteome</keyword>
<name>A0A3M7QL08_BRAPC</name>
<sequence>MNIFTQTDVSLKCYFFQEKNKAKNTRLLIKILYIEENLKKLLDMSCQFKSGKIKLFMFEWMDIKRSIILIYIYSNKIFLIYAELKHIYLDSQYQILLGFLRKSRFLKGFRDPNLNKIKKSINILEINAN</sequence>
<organism evidence="1 2">
    <name type="scientific">Brachionus plicatilis</name>
    <name type="common">Marine rotifer</name>
    <name type="synonym">Brachionus muelleri</name>
    <dbReference type="NCBI Taxonomy" id="10195"/>
    <lineage>
        <taxon>Eukaryota</taxon>
        <taxon>Metazoa</taxon>
        <taxon>Spiralia</taxon>
        <taxon>Gnathifera</taxon>
        <taxon>Rotifera</taxon>
        <taxon>Eurotatoria</taxon>
        <taxon>Monogononta</taxon>
        <taxon>Pseudotrocha</taxon>
        <taxon>Ploima</taxon>
        <taxon>Brachionidae</taxon>
        <taxon>Brachionus</taxon>
    </lineage>
</organism>
<evidence type="ECO:0000313" key="2">
    <source>
        <dbReference type="Proteomes" id="UP000276133"/>
    </source>
</evidence>
<dbReference type="Proteomes" id="UP000276133">
    <property type="component" value="Unassembled WGS sequence"/>
</dbReference>
<dbReference type="EMBL" id="REGN01005807">
    <property type="protein sequence ID" value="RNA11959.1"/>
    <property type="molecule type" value="Genomic_DNA"/>
</dbReference>
<accession>A0A3M7QL08</accession>
<dbReference type="AlphaFoldDB" id="A0A3M7QL08"/>
<reference evidence="1 2" key="1">
    <citation type="journal article" date="2018" name="Sci. Rep.">
        <title>Genomic signatures of local adaptation to the degree of environmental predictability in rotifers.</title>
        <authorList>
            <person name="Franch-Gras L."/>
            <person name="Hahn C."/>
            <person name="Garcia-Roger E.M."/>
            <person name="Carmona M.J."/>
            <person name="Serra M."/>
            <person name="Gomez A."/>
        </authorList>
    </citation>
    <scope>NUCLEOTIDE SEQUENCE [LARGE SCALE GENOMIC DNA]</scope>
    <source>
        <strain evidence="1">HYR1</strain>
    </source>
</reference>
<proteinExistence type="predicted"/>
<protein>
    <submittedName>
        <fullName evidence="1">Uncharacterized protein</fullName>
    </submittedName>
</protein>
<comment type="caution">
    <text evidence="1">The sequence shown here is derived from an EMBL/GenBank/DDBJ whole genome shotgun (WGS) entry which is preliminary data.</text>
</comment>